<dbReference type="GO" id="GO:0005524">
    <property type="term" value="F:ATP binding"/>
    <property type="evidence" value="ECO:0007669"/>
    <property type="project" value="InterPro"/>
</dbReference>
<feature type="domain" description="DNA mismatch repair protein S5" evidence="7">
    <location>
        <begin position="207"/>
        <end position="322"/>
    </location>
</feature>
<name>M4V8M9_9BACT</name>
<dbReference type="CDD" id="cd00782">
    <property type="entry name" value="MutL_Trans"/>
    <property type="match status" value="1"/>
</dbReference>
<evidence type="ECO:0000256" key="5">
    <source>
        <dbReference type="HAMAP-Rule" id="MF_00149"/>
    </source>
</evidence>
<dbReference type="Gene3D" id="3.30.1540.20">
    <property type="entry name" value="MutL, C-terminal domain, dimerisation subdomain"/>
    <property type="match status" value="1"/>
</dbReference>
<dbReference type="Pfam" id="PF08676">
    <property type="entry name" value="MutL_C"/>
    <property type="match status" value="1"/>
</dbReference>
<dbReference type="InterPro" id="IPR020568">
    <property type="entry name" value="Ribosomal_Su5_D2-typ_SF"/>
</dbReference>
<dbReference type="Gene3D" id="3.30.230.10">
    <property type="match status" value="1"/>
</dbReference>
<dbReference type="GO" id="GO:0030983">
    <property type="term" value="F:mismatched DNA binding"/>
    <property type="evidence" value="ECO:0007669"/>
    <property type="project" value="InterPro"/>
</dbReference>
<evidence type="ECO:0000259" key="7">
    <source>
        <dbReference type="SMART" id="SM01340"/>
    </source>
</evidence>
<dbReference type="SMART" id="SM01340">
    <property type="entry name" value="DNA_mis_repair"/>
    <property type="match status" value="1"/>
</dbReference>
<evidence type="ECO:0000256" key="3">
    <source>
        <dbReference type="ARBA" id="ARBA00022763"/>
    </source>
</evidence>
<dbReference type="Pfam" id="PF13589">
    <property type="entry name" value="HATPase_c_3"/>
    <property type="match status" value="1"/>
</dbReference>
<dbReference type="InterPro" id="IPR037198">
    <property type="entry name" value="MutL_C_sf"/>
</dbReference>
<dbReference type="InterPro" id="IPR014762">
    <property type="entry name" value="DNA_mismatch_repair_CS"/>
</dbReference>
<keyword evidence="9" id="KW-1185">Reference proteome</keyword>
<dbReference type="Gene3D" id="3.30.565.10">
    <property type="entry name" value="Histidine kinase-like ATPase, C-terminal domain"/>
    <property type="match status" value="1"/>
</dbReference>
<reference evidence="8 9" key="1">
    <citation type="journal article" date="2013" name="ISME J.">
        <title>By their genes ye shall know them: genomic signatures of predatory bacteria.</title>
        <authorList>
            <person name="Pasternak Z."/>
            <person name="Pietrokovski S."/>
            <person name="Rotem O."/>
            <person name="Gophna U."/>
            <person name="Lurie-Weinberger M.N."/>
            <person name="Jurkevitch E."/>
        </authorList>
    </citation>
    <scope>NUCLEOTIDE SEQUENCE [LARGE SCALE GENOMIC DNA]</scope>
    <source>
        <strain evidence="8 9">JSS</strain>
    </source>
</reference>
<dbReference type="Gene3D" id="3.30.1370.100">
    <property type="entry name" value="MutL, C-terminal domain, regulatory subdomain"/>
    <property type="match status" value="1"/>
</dbReference>
<proteinExistence type="inferred from homology"/>
<evidence type="ECO:0000313" key="8">
    <source>
        <dbReference type="EMBL" id="AGH95757.1"/>
    </source>
</evidence>
<dbReference type="GO" id="GO:0140664">
    <property type="term" value="F:ATP-dependent DNA damage sensor activity"/>
    <property type="evidence" value="ECO:0007669"/>
    <property type="project" value="InterPro"/>
</dbReference>
<dbReference type="GO" id="GO:0006298">
    <property type="term" value="P:mismatch repair"/>
    <property type="evidence" value="ECO:0007669"/>
    <property type="project" value="UniProtKB-UniRule"/>
</dbReference>
<evidence type="ECO:0000256" key="4">
    <source>
        <dbReference type="ARBA" id="ARBA00023204"/>
    </source>
</evidence>
<feature type="domain" description="MutL C-terminal dimerisation" evidence="6">
    <location>
        <begin position="432"/>
        <end position="575"/>
    </location>
</feature>
<dbReference type="PATRIC" id="fig|1184267.3.peg.1558"/>
<dbReference type="NCBIfam" id="TIGR00585">
    <property type="entry name" value="mutl"/>
    <property type="match status" value="1"/>
</dbReference>
<evidence type="ECO:0000256" key="1">
    <source>
        <dbReference type="ARBA" id="ARBA00006082"/>
    </source>
</evidence>
<dbReference type="InterPro" id="IPR038973">
    <property type="entry name" value="MutL/Mlh/Pms-like"/>
</dbReference>
<dbReference type="InterPro" id="IPR042120">
    <property type="entry name" value="MutL_C_dimsub"/>
</dbReference>
<dbReference type="SUPFAM" id="SSF118116">
    <property type="entry name" value="DNA mismatch repair protein MutL"/>
    <property type="match status" value="1"/>
</dbReference>
<dbReference type="KEGG" id="bex:A11Q_1541"/>
<dbReference type="eggNOG" id="COG0323">
    <property type="taxonomic scope" value="Bacteria"/>
</dbReference>
<accession>M4V8M9</accession>
<dbReference type="Proteomes" id="UP000012040">
    <property type="component" value="Chromosome"/>
</dbReference>
<dbReference type="HAMAP" id="MF_00149">
    <property type="entry name" value="DNA_mis_repair"/>
    <property type="match status" value="1"/>
</dbReference>
<gene>
    <name evidence="5" type="primary">mutL</name>
    <name evidence="8" type="ORF">A11Q_1541</name>
</gene>
<evidence type="ECO:0000313" key="9">
    <source>
        <dbReference type="Proteomes" id="UP000012040"/>
    </source>
</evidence>
<dbReference type="GO" id="GO:0016887">
    <property type="term" value="F:ATP hydrolysis activity"/>
    <property type="evidence" value="ECO:0007669"/>
    <property type="project" value="InterPro"/>
</dbReference>
<dbReference type="Pfam" id="PF01119">
    <property type="entry name" value="DNA_mis_repair"/>
    <property type="match status" value="1"/>
</dbReference>
<dbReference type="PROSITE" id="PS00058">
    <property type="entry name" value="DNA_MISMATCH_REPAIR_1"/>
    <property type="match status" value="1"/>
</dbReference>
<dbReference type="RefSeq" id="WP_015470247.1">
    <property type="nucleotide sequence ID" value="NC_020813.1"/>
</dbReference>
<dbReference type="InterPro" id="IPR020667">
    <property type="entry name" value="DNA_mismatch_repair_MutL"/>
</dbReference>
<organism evidence="8 9">
    <name type="scientific">Pseudobdellovibrio exovorus JSS</name>
    <dbReference type="NCBI Taxonomy" id="1184267"/>
    <lineage>
        <taxon>Bacteria</taxon>
        <taxon>Pseudomonadati</taxon>
        <taxon>Bdellovibrionota</taxon>
        <taxon>Bdellovibrionia</taxon>
        <taxon>Bdellovibrionales</taxon>
        <taxon>Pseudobdellovibrionaceae</taxon>
        <taxon>Pseudobdellovibrio</taxon>
    </lineage>
</organism>
<dbReference type="EMBL" id="CP003537">
    <property type="protein sequence ID" value="AGH95757.1"/>
    <property type="molecule type" value="Genomic_DNA"/>
</dbReference>
<comment type="function">
    <text evidence="5">This protein is involved in the repair of mismatches in DNA. It is required for dam-dependent methyl-directed DNA mismatch repair. May act as a 'molecular matchmaker', a protein that promotes the formation of a stable complex between two or more DNA-binding proteins in an ATP-dependent manner without itself being part of a final effector complex.</text>
</comment>
<dbReference type="InterPro" id="IPR014721">
    <property type="entry name" value="Ribsml_uS5_D2-typ_fold_subgr"/>
</dbReference>
<evidence type="ECO:0000259" key="6">
    <source>
        <dbReference type="SMART" id="SM00853"/>
    </source>
</evidence>
<evidence type="ECO:0000256" key="2">
    <source>
        <dbReference type="ARBA" id="ARBA00021975"/>
    </source>
</evidence>
<dbReference type="InterPro" id="IPR042121">
    <property type="entry name" value="MutL_C_regsub"/>
</dbReference>
<dbReference type="CDD" id="cd16926">
    <property type="entry name" value="HATPase_MutL-MLH-PMS-like"/>
    <property type="match status" value="1"/>
</dbReference>
<protein>
    <recommendedName>
        <fullName evidence="2 5">DNA mismatch repair protein MutL</fullName>
    </recommendedName>
</protein>
<dbReference type="InterPro" id="IPR013507">
    <property type="entry name" value="DNA_mismatch_S5_2-like"/>
</dbReference>
<dbReference type="SUPFAM" id="SSF54211">
    <property type="entry name" value="Ribosomal protein S5 domain 2-like"/>
    <property type="match status" value="1"/>
</dbReference>
<comment type="similarity">
    <text evidence="1 5">Belongs to the DNA mismatch repair MutL/HexB family.</text>
</comment>
<dbReference type="InterPro" id="IPR036890">
    <property type="entry name" value="HATPase_C_sf"/>
</dbReference>
<dbReference type="HOGENOM" id="CLU_004131_4_2_7"/>
<keyword evidence="3 5" id="KW-0227">DNA damage</keyword>
<sequence length="619" mass="69146">MSIQVLSSEIVNQIAAGEVVERPSHLVKELMENSLDAQSDQITVEVSEGGRFVRVQDNGSGIFSSDLEKALQRHATSKITQTDDLWNLHTFGFRGEALASAAAVSQLTLKSIHKTEKKPSQIESVFGKVAGVKPSSQSAGTEIQIENLFENVPARLKFLKSESSEISQIKSVFKALALAHHGVEFKLIANGQLQLFYPKRATRLERAADVLEKKVLFEAQSQNSSFNCHVVFSSPHDVARTSKQIWVFAQNRWVQDRAIITAVMDAYRSLLMHGEYPYAVVWLECKPDEIDVNIHPTKSQIKFQDPSGAFRAVHHCLRQALEKAPWIPQNLKVDMQADIARANAGDGSPFFAESQTLKFTDHTLEQTHFKSKSFASTAEEANNSSSAFSVTSFSVPYQERAEIGVESRVMDSVSTEGRQTNEVRGYWSSLQVLGQANLTYIICQKEDRLVFVDQHAAHERVVYESLMRSWKNNNFQVQSYLFPLAIDLSEEKLEVLLKNSEEIQKMGFEIEQLGPESLGIKSAPHLIKDSSLPVVFERMAQDLLNSGGSFAIEKKISDLFATMACHSVIRAGQSLSIAEIQQLLQSMDEFALSSFCPHGRPVSVEKTFTELEKLFGRIN</sequence>
<keyword evidence="4 5" id="KW-0234">DNA repair</keyword>
<dbReference type="InterPro" id="IPR014790">
    <property type="entry name" value="MutL_C"/>
</dbReference>
<dbReference type="SMART" id="SM00853">
    <property type="entry name" value="MutL_C"/>
    <property type="match status" value="1"/>
</dbReference>
<dbReference type="PANTHER" id="PTHR10073">
    <property type="entry name" value="DNA MISMATCH REPAIR PROTEIN MLH, PMS, MUTL"/>
    <property type="match status" value="1"/>
</dbReference>
<dbReference type="SUPFAM" id="SSF55874">
    <property type="entry name" value="ATPase domain of HSP90 chaperone/DNA topoisomerase II/histidine kinase"/>
    <property type="match status" value="1"/>
</dbReference>
<dbReference type="InterPro" id="IPR002099">
    <property type="entry name" value="MutL/Mlh/PMS"/>
</dbReference>
<dbReference type="GO" id="GO:0032300">
    <property type="term" value="C:mismatch repair complex"/>
    <property type="evidence" value="ECO:0007669"/>
    <property type="project" value="InterPro"/>
</dbReference>
<dbReference type="OrthoDB" id="5287384at2"/>
<dbReference type="AlphaFoldDB" id="M4V8M9"/>
<dbReference type="PANTHER" id="PTHR10073:SF12">
    <property type="entry name" value="DNA MISMATCH REPAIR PROTEIN MLH1"/>
    <property type="match status" value="1"/>
</dbReference>
<dbReference type="FunFam" id="3.30.565.10:FF:000003">
    <property type="entry name" value="DNA mismatch repair endonuclease MutL"/>
    <property type="match status" value="1"/>
</dbReference>
<dbReference type="STRING" id="1184267.A11Q_1541"/>